<dbReference type="InterPro" id="IPR036961">
    <property type="entry name" value="Kinesin_motor_dom_sf"/>
</dbReference>
<evidence type="ECO:0000256" key="9">
    <source>
        <dbReference type="SAM" id="Coils"/>
    </source>
</evidence>
<feature type="coiled-coil region" evidence="9">
    <location>
        <begin position="629"/>
        <end position="656"/>
    </location>
</feature>
<dbReference type="PRINTS" id="PR00380">
    <property type="entry name" value="KINESINHEAVY"/>
</dbReference>
<evidence type="ECO:0000256" key="1">
    <source>
        <dbReference type="ARBA" id="ARBA00004245"/>
    </source>
</evidence>
<feature type="region of interest" description="Disordered" evidence="10">
    <location>
        <begin position="1125"/>
        <end position="1156"/>
    </location>
</feature>
<sequence>MLAAGSNNHSKADNSSIHTPGPKNSAQTNGSSQEEKEINIQVVVRCRALNERERKEKNPTVITVPMISGKEILYKSGAISRSYNFDRVFGPDANQETIYQEVAMPILKEVLQGYNCTIFAYGQTGTGKTYTMEGSMLQNESDRSSDVGISKGFDPDRLARIGVSPEAGIIPRVLQKIGTGGDNSRLRLYDDGAGKGGVVIHGLEEILVRSAGDALKLLQRGSKKRQVASTKCNDFSSRSHSIFMLTVHLKEKVLSHSGEGLIKIGKLNLVDLAGSENIGRSGAENRRAREAGMINQSLLTLGRVINSLVERSPHIPYRESKLTRLLRDSLGGRTRTCLIATISPSKISVEETLSTLDYANRAKNIRNKPQANKKVTQTALVNDLQAEIERLQADLAATHAKNGVYLSAERYQELSEDSEHKKKQSEEWKKRVEMRESELKTVHEEAKKLMKNVSELEEKLKVQIETNVVNQTKIDKLNQNMKLAKQKILEQKFINMVHQQTEEKLESAAQNMTQIIIDTVNDIHLFHEKTSRMGKASVEKRLLLDNLSSKIDIISKSLLSQFSTFSESVDNHTQKIIKEFKSIIEKVFGEKLSGDILSLQNVVEESIKSSSLDLKNAHLSNRTNFDQILNGISLDIKETSNQLNSIEKELIEKYEESMDGIIEKHLNNKTAVINLLDKFKAETSEMMVKSEKEFGENREFVKNIVGDICGIEQDNSSFIESQKKSIGIIHQKTMKEIKTKNNEILNDIKKKLDDCLQLQSQSLQETISKFMEDFKPVEQKVLKLKNDGTDAISKMKLFSESQTKICNDINSSSVNLKETISSSLQDSNDDLQQTQKEMKNIHIMLSEKSLETKNDLLSLFGQKANKTLETFDNLSETNNTLFDKLGKNYNTSFTKLKSLLENSQETMTNYSKEFLVSNLGLIKDESILLTNEASTKVSDTKNITEQVKKYSESIDSKTAAGNTPTKNKKYFNIEEHGWYKTIPNEDLIAGFTTNVLKKFDTGVDIDNDDNFELAISKDYHDTESNSEWTTKFIKPSIEGLIIDQDIILADDSALELGPEYEIMLSGELDTSLGEKRTLNAIEKIETSRYNINNKLVSVRKRKSSNISTRDFVDFEAYKKIDDESDMSAKSIEQNETGIKTEEDKINSRSYDENSKEKIVKKPKIDHSENLLLQTDSFEISKLEELDPDKEKDVDNYELDVEETEPKKIRTIPKKVRKIKAPSKRTKKQTK</sequence>
<dbReference type="InterPro" id="IPR019821">
    <property type="entry name" value="Kinesin_motor_CS"/>
</dbReference>
<reference evidence="12 13" key="1">
    <citation type="journal article" date="2018" name="MBio">
        <title>Comparative Genomics Reveals the Core Gene Toolbox for the Fungus-Insect Symbiosis.</title>
        <authorList>
            <person name="Wang Y."/>
            <person name="Stata M."/>
            <person name="Wang W."/>
            <person name="Stajich J.E."/>
            <person name="White M.M."/>
            <person name="Moncalvo J.M."/>
        </authorList>
    </citation>
    <scope>NUCLEOTIDE SEQUENCE [LARGE SCALE GENOMIC DNA]</scope>
    <source>
        <strain evidence="12 13">AUS-77-4</strain>
    </source>
</reference>
<dbReference type="InterPro" id="IPR047149">
    <property type="entry name" value="KIF11-like"/>
</dbReference>
<feature type="binding site" evidence="8">
    <location>
        <begin position="122"/>
        <end position="129"/>
    </location>
    <ligand>
        <name>ATP</name>
        <dbReference type="ChEBI" id="CHEBI:30616"/>
    </ligand>
</feature>
<dbReference type="GO" id="GO:0090307">
    <property type="term" value="P:mitotic spindle assembly"/>
    <property type="evidence" value="ECO:0007669"/>
    <property type="project" value="TreeGrafter"/>
</dbReference>
<dbReference type="SMART" id="SM00129">
    <property type="entry name" value="KISc"/>
    <property type="match status" value="1"/>
</dbReference>
<dbReference type="PROSITE" id="PS50067">
    <property type="entry name" value="KINESIN_MOTOR_2"/>
    <property type="match status" value="1"/>
</dbReference>
<dbReference type="GO" id="GO:0051231">
    <property type="term" value="P:spindle elongation"/>
    <property type="evidence" value="ECO:0007669"/>
    <property type="project" value="TreeGrafter"/>
</dbReference>
<dbReference type="GO" id="GO:0005876">
    <property type="term" value="C:spindle microtubule"/>
    <property type="evidence" value="ECO:0007669"/>
    <property type="project" value="TreeGrafter"/>
</dbReference>
<keyword evidence="9" id="KW-0175">Coiled coil</keyword>
<dbReference type="OrthoDB" id="3176171at2759"/>
<evidence type="ECO:0000256" key="8">
    <source>
        <dbReference type="PROSITE-ProRule" id="PRU00283"/>
    </source>
</evidence>
<evidence type="ECO:0000256" key="4">
    <source>
        <dbReference type="ARBA" id="ARBA00022741"/>
    </source>
</evidence>
<feature type="region of interest" description="Disordered" evidence="10">
    <location>
        <begin position="1188"/>
        <end position="1230"/>
    </location>
</feature>
<dbReference type="Proteomes" id="UP000245699">
    <property type="component" value="Unassembled WGS sequence"/>
</dbReference>
<dbReference type="Pfam" id="PF00225">
    <property type="entry name" value="Kinesin"/>
    <property type="match status" value="2"/>
</dbReference>
<protein>
    <recommendedName>
        <fullName evidence="11">Kinesin motor domain-containing protein</fullName>
    </recommendedName>
</protein>
<keyword evidence="5 8" id="KW-0067">ATP-binding</keyword>
<feature type="coiled-coil region" evidence="9">
    <location>
        <begin position="374"/>
        <end position="466"/>
    </location>
</feature>
<dbReference type="STRING" id="61424.A0A2T9YX03"/>
<comment type="subcellular location">
    <subcellularLocation>
        <location evidence="1">Cytoplasm</location>
        <location evidence="1">Cytoskeleton</location>
    </subcellularLocation>
</comment>
<dbReference type="PROSITE" id="PS00411">
    <property type="entry name" value="KINESIN_MOTOR_1"/>
    <property type="match status" value="1"/>
</dbReference>
<comment type="similarity">
    <text evidence="8">Belongs to the TRAFAC class myosin-kinesin ATPase superfamily. Kinesin family.</text>
</comment>
<feature type="compositionally biased region" description="Basic residues" evidence="10">
    <location>
        <begin position="1208"/>
        <end position="1230"/>
    </location>
</feature>
<feature type="region of interest" description="Disordered" evidence="10">
    <location>
        <begin position="1"/>
        <end position="36"/>
    </location>
</feature>
<keyword evidence="3" id="KW-0493">Microtubule</keyword>
<evidence type="ECO:0000259" key="11">
    <source>
        <dbReference type="PROSITE" id="PS50067"/>
    </source>
</evidence>
<evidence type="ECO:0000256" key="6">
    <source>
        <dbReference type="ARBA" id="ARBA00023175"/>
    </source>
</evidence>
<feature type="compositionally biased region" description="Polar residues" evidence="10">
    <location>
        <begin position="1"/>
        <end position="32"/>
    </location>
</feature>
<evidence type="ECO:0000256" key="7">
    <source>
        <dbReference type="ARBA" id="ARBA00023212"/>
    </source>
</evidence>
<comment type="caution">
    <text evidence="12">The sequence shown here is derived from an EMBL/GenBank/DDBJ whole genome shotgun (WGS) entry which is preliminary data.</text>
</comment>
<keyword evidence="6 8" id="KW-0505">Motor protein</keyword>
<dbReference type="PANTHER" id="PTHR47970">
    <property type="entry name" value="KINESIN-LIKE PROTEIN KIF11"/>
    <property type="match status" value="1"/>
</dbReference>
<dbReference type="InterPro" id="IPR001752">
    <property type="entry name" value="Kinesin_motor_dom"/>
</dbReference>
<accession>A0A2T9YX03</accession>
<dbReference type="AlphaFoldDB" id="A0A2T9YX03"/>
<dbReference type="GO" id="GO:0005524">
    <property type="term" value="F:ATP binding"/>
    <property type="evidence" value="ECO:0007669"/>
    <property type="project" value="UniProtKB-UniRule"/>
</dbReference>
<dbReference type="GO" id="GO:0008574">
    <property type="term" value="F:plus-end-directed microtubule motor activity"/>
    <property type="evidence" value="ECO:0007669"/>
    <property type="project" value="TreeGrafter"/>
</dbReference>
<gene>
    <name evidence="12" type="ORF">BB559_002229</name>
</gene>
<dbReference type="PANTHER" id="PTHR47970:SF12">
    <property type="entry name" value="KINESIN FAMILY MEMBER 11"/>
    <property type="match status" value="1"/>
</dbReference>
<dbReference type="GO" id="GO:0072686">
    <property type="term" value="C:mitotic spindle"/>
    <property type="evidence" value="ECO:0007669"/>
    <property type="project" value="TreeGrafter"/>
</dbReference>
<proteinExistence type="inferred from homology"/>
<evidence type="ECO:0000256" key="2">
    <source>
        <dbReference type="ARBA" id="ARBA00022490"/>
    </source>
</evidence>
<keyword evidence="2" id="KW-0963">Cytoplasm</keyword>
<evidence type="ECO:0000256" key="5">
    <source>
        <dbReference type="ARBA" id="ARBA00022840"/>
    </source>
</evidence>
<evidence type="ECO:0000256" key="3">
    <source>
        <dbReference type="ARBA" id="ARBA00022701"/>
    </source>
</evidence>
<evidence type="ECO:0000256" key="10">
    <source>
        <dbReference type="SAM" id="MobiDB-lite"/>
    </source>
</evidence>
<feature type="compositionally biased region" description="Basic and acidic residues" evidence="10">
    <location>
        <begin position="1138"/>
        <end position="1156"/>
    </location>
</feature>
<dbReference type="Gene3D" id="3.40.850.10">
    <property type="entry name" value="Kinesin motor domain"/>
    <property type="match status" value="2"/>
</dbReference>
<keyword evidence="13" id="KW-1185">Reference proteome</keyword>
<evidence type="ECO:0000313" key="13">
    <source>
        <dbReference type="Proteomes" id="UP000245699"/>
    </source>
</evidence>
<evidence type="ECO:0000313" key="12">
    <source>
        <dbReference type="EMBL" id="PVU96870.1"/>
    </source>
</evidence>
<dbReference type="GO" id="GO:0007018">
    <property type="term" value="P:microtubule-based movement"/>
    <property type="evidence" value="ECO:0007669"/>
    <property type="project" value="InterPro"/>
</dbReference>
<keyword evidence="4 8" id="KW-0547">Nucleotide-binding</keyword>
<dbReference type="GO" id="GO:0008017">
    <property type="term" value="F:microtubule binding"/>
    <property type="evidence" value="ECO:0007669"/>
    <property type="project" value="InterPro"/>
</dbReference>
<dbReference type="EMBL" id="MBFT01000129">
    <property type="protein sequence ID" value="PVU96870.1"/>
    <property type="molecule type" value="Genomic_DNA"/>
</dbReference>
<dbReference type="SUPFAM" id="SSF52540">
    <property type="entry name" value="P-loop containing nucleoside triphosphate hydrolases"/>
    <property type="match status" value="1"/>
</dbReference>
<dbReference type="InterPro" id="IPR027417">
    <property type="entry name" value="P-loop_NTPase"/>
</dbReference>
<feature type="domain" description="Kinesin motor" evidence="11">
    <location>
        <begin position="39"/>
        <end position="365"/>
    </location>
</feature>
<name>A0A2T9YX03_9FUNG</name>
<organism evidence="12 13">
    <name type="scientific">Furculomyces boomerangus</name>
    <dbReference type="NCBI Taxonomy" id="61424"/>
    <lineage>
        <taxon>Eukaryota</taxon>
        <taxon>Fungi</taxon>
        <taxon>Fungi incertae sedis</taxon>
        <taxon>Zoopagomycota</taxon>
        <taxon>Kickxellomycotina</taxon>
        <taxon>Harpellomycetes</taxon>
        <taxon>Harpellales</taxon>
        <taxon>Harpellaceae</taxon>
        <taxon>Furculomyces</taxon>
    </lineage>
</organism>
<keyword evidence="7" id="KW-0206">Cytoskeleton</keyword>